<gene>
    <name evidence="1" type="ORF">VMCG_04458</name>
</gene>
<accession>A0A423WSS4</accession>
<proteinExistence type="predicted"/>
<keyword evidence="2" id="KW-1185">Reference proteome</keyword>
<name>A0A423WSS4_9PEZI</name>
<evidence type="ECO:0000313" key="1">
    <source>
        <dbReference type="EMBL" id="ROW06586.1"/>
    </source>
</evidence>
<reference evidence="1 2" key="1">
    <citation type="submission" date="2015-09" db="EMBL/GenBank/DDBJ databases">
        <title>Host preference determinants of Valsa canker pathogens revealed by comparative genomics.</title>
        <authorList>
            <person name="Yin Z."/>
            <person name="Huang L."/>
        </authorList>
    </citation>
    <scope>NUCLEOTIDE SEQUENCE [LARGE SCALE GENOMIC DNA]</scope>
    <source>
        <strain evidence="1 2">03-1</strain>
    </source>
</reference>
<evidence type="ECO:0000313" key="2">
    <source>
        <dbReference type="Proteomes" id="UP000283895"/>
    </source>
</evidence>
<protein>
    <recommendedName>
        <fullName evidence="3">NadR/Ttd14 AAA domain-containing protein</fullName>
    </recommendedName>
</protein>
<dbReference type="Proteomes" id="UP000283895">
    <property type="component" value="Unassembled WGS sequence"/>
</dbReference>
<organism evidence="1 2">
    <name type="scientific">Cytospora schulzeri</name>
    <dbReference type="NCBI Taxonomy" id="448051"/>
    <lineage>
        <taxon>Eukaryota</taxon>
        <taxon>Fungi</taxon>
        <taxon>Dikarya</taxon>
        <taxon>Ascomycota</taxon>
        <taxon>Pezizomycotina</taxon>
        <taxon>Sordariomycetes</taxon>
        <taxon>Sordariomycetidae</taxon>
        <taxon>Diaporthales</taxon>
        <taxon>Cytosporaceae</taxon>
        <taxon>Cytospora</taxon>
    </lineage>
</organism>
<evidence type="ECO:0008006" key="3">
    <source>
        <dbReference type="Google" id="ProtNLM"/>
    </source>
</evidence>
<dbReference type="AlphaFoldDB" id="A0A423WSS4"/>
<dbReference type="OrthoDB" id="6118920at2759"/>
<dbReference type="EMBL" id="LKEA01000010">
    <property type="protein sequence ID" value="ROW06586.1"/>
    <property type="molecule type" value="Genomic_DNA"/>
</dbReference>
<comment type="caution">
    <text evidence="1">The sequence shown here is derived from an EMBL/GenBank/DDBJ whole genome shotgun (WGS) entry which is preliminary data.</text>
</comment>
<sequence length="80" mass="9258">MAQLKVRMQEGRIIVCEPVLDWLEDDGTGFRPIPELKEDWLAVHKEFCEPLDGLGGRYHVLPSSMSLQERVSFVLDNMRE</sequence>